<evidence type="ECO:0000259" key="1">
    <source>
        <dbReference type="Pfam" id="PF01764"/>
    </source>
</evidence>
<gene>
    <name evidence="2" type="ORF">CWS72_14550</name>
</gene>
<dbReference type="SUPFAM" id="SSF53474">
    <property type="entry name" value="alpha/beta-Hydrolases"/>
    <property type="match status" value="2"/>
</dbReference>
<comment type="caution">
    <text evidence="2">The sequence shown here is derived from an EMBL/GenBank/DDBJ whole genome shotgun (WGS) entry which is preliminary data.</text>
</comment>
<dbReference type="GO" id="GO:0006629">
    <property type="term" value="P:lipid metabolic process"/>
    <property type="evidence" value="ECO:0007669"/>
    <property type="project" value="InterPro"/>
</dbReference>
<name>A0A2N3PU16_9PROT</name>
<dbReference type="Pfam" id="PF01764">
    <property type="entry name" value="Lipase_3"/>
    <property type="match status" value="1"/>
</dbReference>
<sequence length="532" mass="55895">MSDTSDPLDPRDAAILAQLAAAAMSNFDDGPVLPTGWSLARSFIADPWDGAGQGLLALGSLPGDPSTPVAVLALGVPWGTALGTALAPQTSLIKLPLANILPRNGVVVTGIATAYMALRGKLWNAVKSAGNRPLHITGLYLGGPAAQIAAVDLRPDNTGPDGTKSPVRVASCVSFSSPGPGDADVAVDVASLVSQAWTLSRRHLGEMIDFFPVSIPAENIDAGLQMVLPAAISDPIDDPWMERSASAYITSLGQVPPPGPPEQPGNLSPIPQGFSANNAAAFAQLLSLPYLMRQHPGLKSPTDFSPYSYHSQIKYADKTLATVMVWDDRAVICFRGSVDWYEWGQYTLDSNLVPPPFPSPSTGLIHSGALTMYQDGGDASVKTQMATLLPKLRQDHPNLFFAAHGLGAAVATIAAMDQLDAGNLIKAPAFYIYGGLMTGNSDFVTEAQAKLDKGYYPIARPGDFMPTATLFQGYSPIAPALSLTGVPKNDEPTNHALTGYMELLSPWSSANYMAPAMVLASRSQGTGSPTQE</sequence>
<evidence type="ECO:0000313" key="3">
    <source>
        <dbReference type="Proteomes" id="UP000233293"/>
    </source>
</evidence>
<organism evidence="2 3">
    <name type="scientific">Telmatospirillum siberiense</name>
    <dbReference type="NCBI Taxonomy" id="382514"/>
    <lineage>
        <taxon>Bacteria</taxon>
        <taxon>Pseudomonadati</taxon>
        <taxon>Pseudomonadota</taxon>
        <taxon>Alphaproteobacteria</taxon>
        <taxon>Rhodospirillales</taxon>
        <taxon>Rhodospirillaceae</taxon>
        <taxon>Telmatospirillum</taxon>
    </lineage>
</organism>
<dbReference type="InterPro" id="IPR029058">
    <property type="entry name" value="AB_hydrolase_fold"/>
</dbReference>
<evidence type="ECO:0000313" key="2">
    <source>
        <dbReference type="EMBL" id="PKU23893.1"/>
    </source>
</evidence>
<dbReference type="OrthoDB" id="5522031at2"/>
<feature type="domain" description="Fungal lipase-type" evidence="1">
    <location>
        <begin position="331"/>
        <end position="470"/>
    </location>
</feature>
<proteinExistence type="predicted"/>
<dbReference type="EMBL" id="PIUM01000016">
    <property type="protein sequence ID" value="PKU23893.1"/>
    <property type="molecule type" value="Genomic_DNA"/>
</dbReference>
<dbReference type="AlphaFoldDB" id="A0A2N3PU16"/>
<dbReference type="InterPro" id="IPR002921">
    <property type="entry name" value="Fungal_lipase-type"/>
</dbReference>
<dbReference type="RefSeq" id="WP_101251349.1">
    <property type="nucleotide sequence ID" value="NZ_PIUM01000016.1"/>
</dbReference>
<keyword evidence="3" id="KW-1185">Reference proteome</keyword>
<accession>A0A2N3PU16</accession>
<dbReference type="Gene3D" id="3.40.50.1820">
    <property type="entry name" value="alpha/beta hydrolase"/>
    <property type="match status" value="2"/>
</dbReference>
<dbReference type="Proteomes" id="UP000233293">
    <property type="component" value="Unassembled WGS sequence"/>
</dbReference>
<protein>
    <recommendedName>
        <fullName evidence="1">Fungal lipase-type domain-containing protein</fullName>
    </recommendedName>
</protein>
<reference evidence="3" key="1">
    <citation type="submission" date="2017-12" db="EMBL/GenBank/DDBJ databases">
        <title>Draft genome sequence of Telmatospirillum siberiense 26-4b1T, an acidotolerant peatland alphaproteobacterium potentially involved in sulfur cycling.</title>
        <authorList>
            <person name="Hausmann B."/>
            <person name="Pjevac P."/>
            <person name="Schreck K."/>
            <person name="Herbold C.W."/>
            <person name="Daims H."/>
            <person name="Wagner M."/>
            <person name="Pester M."/>
            <person name="Loy A."/>
        </authorList>
    </citation>
    <scope>NUCLEOTIDE SEQUENCE [LARGE SCALE GENOMIC DNA]</scope>
    <source>
        <strain evidence="3">26-4b1</strain>
    </source>
</reference>